<dbReference type="EMBL" id="JACBZF010000001">
    <property type="protein sequence ID" value="NYH94234.1"/>
    <property type="molecule type" value="Genomic_DNA"/>
</dbReference>
<dbReference type="AlphaFoldDB" id="A0A7Z0BSL5"/>
<dbReference type="SUPFAM" id="SSF82649">
    <property type="entry name" value="SufE/NifU"/>
    <property type="match status" value="1"/>
</dbReference>
<keyword evidence="2" id="KW-1185">Reference proteome</keyword>
<sequence length="138" mass="14676">MSSAVLYSPEVLGLATRLSEWPWDEAAPLKAQARSKSCGSVIDLGLSVDREGRIERVHVRSHACAIGQSAAAIFASHAQGLNRADVEAALSQIDTWLSGEGNTPDWPGLDAIARARDYPGRHAAILLAWRAAADCLSS</sequence>
<reference evidence="1 2" key="1">
    <citation type="submission" date="2020-07" db="EMBL/GenBank/DDBJ databases">
        <title>Genomic Encyclopedia of Type Strains, Phase IV (KMG-IV): sequencing the most valuable type-strain genomes for metagenomic binning, comparative biology and taxonomic classification.</title>
        <authorList>
            <person name="Goeker M."/>
        </authorList>
    </citation>
    <scope>NUCLEOTIDE SEQUENCE [LARGE SCALE GENOMIC DNA]</scope>
    <source>
        <strain evidence="1 2">DSM 29043</strain>
    </source>
</reference>
<organism evidence="1 2">
    <name type="scientific">Novosphingobium marinum</name>
    <dbReference type="NCBI Taxonomy" id="1514948"/>
    <lineage>
        <taxon>Bacteria</taxon>
        <taxon>Pseudomonadati</taxon>
        <taxon>Pseudomonadota</taxon>
        <taxon>Alphaproteobacteria</taxon>
        <taxon>Sphingomonadales</taxon>
        <taxon>Sphingomonadaceae</taxon>
        <taxon>Novosphingobium</taxon>
    </lineage>
</organism>
<name>A0A7Z0BSL5_9SPHN</name>
<gene>
    <name evidence="1" type="ORF">FHS75_000539</name>
</gene>
<protein>
    <submittedName>
        <fullName evidence="1">NifU-like protein involved in Fe-S cluster formation</fullName>
    </submittedName>
</protein>
<accession>A0A7Z0BSL5</accession>
<evidence type="ECO:0000313" key="2">
    <source>
        <dbReference type="Proteomes" id="UP000522081"/>
    </source>
</evidence>
<evidence type="ECO:0000313" key="1">
    <source>
        <dbReference type="EMBL" id="NYH94234.1"/>
    </source>
</evidence>
<proteinExistence type="predicted"/>
<comment type="caution">
    <text evidence="1">The sequence shown here is derived from an EMBL/GenBank/DDBJ whole genome shotgun (WGS) entry which is preliminary data.</text>
</comment>
<dbReference type="Proteomes" id="UP000522081">
    <property type="component" value="Unassembled WGS sequence"/>
</dbReference>
<dbReference type="RefSeq" id="WP_179406168.1">
    <property type="nucleotide sequence ID" value="NZ_BMGF01000001.1"/>
</dbReference>
<dbReference type="Gene3D" id="3.90.1010.10">
    <property type="match status" value="1"/>
</dbReference>